<dbReference type="InterPro" id="IPR029787">
    <property type="entry name" value="Nucleotide_cyclase"/>
</dbReference>
<dbReference type="SUPFAM" id="SSF141868">
    <property type="entry name" value="EAL domain-like"/>
    <property type="match status" value="1"/>
</dbReference>
<dbReference type="PANTHER" id="PTHR33121:SF79">
    <property type="entry name" value="CYCLIC DI-GMP PHOSPHODIESTERASE PDED-RELATED"/>
    <property type="match status" value="1"/>
</dbReference>
<dbReference type="PROSITE" id="PS50887">
    <property type="entry name" value="GGDEF"/>
    <property type="match status" value="1"/>
</dbReference>
<dbReference type="SMART" id="SM00052">
    <property type="entry name" value="EAL"/>
    <property type="match status" value="1"/>
</dbReference>
<dbReference type="CDD" id="cd01948">
    <property type="entry name" value="EAL"/>
    <property type="match status" value="1"/>
</dbReference>
<gene>
    <name evidence="1" type="ORF">C4900_08860</name>
</gene>
<dbReference type="InterPro" id="IPR001633">
    <property type="entry name" value="EAL_dom"/>
</dbReference>
<dbReference type="Gene3D" id="3.30.70.270">
    <property type="match status" value="1"/>
</dbReference>
<reference evidence="1 2" key="1">
    <citation type="submission" date="2018-02" db="EMBL/GenBank/DDBJ databases">
        <title>Insights into the biology of acidophilic members of the Acidiferrobacteraceae family derived from comparative genomic analyses.</title>
        <authorList>
            <person name="Issotta F."/>
            <person name="Thyssen C."/>
            <person name="Mena C."/>
            <person name="Moya A."/>
            <person name="Bellenberg S."/>
            <person name="Sproer C."/>
            <person name="Covarrubias P.C."/>
            <person name="Sand W."/>
            <person name="Quatrini R."/>
            <person name="Vera M."/>
        </authorList>
    </citation>
    <scope>NUCLEOTIDE SEQUENCE [LARGE SCALE GENOMIC DNA]</scope>
    <source>
        <strain evidence="2">m-1</strain>
    </source>
</reference>
<name>A0A1C2G303_9GAMM</name>
<dbReference type="RefSeq" id="WP_065969392.1">
    <property type="nucleotide sequence ID" value="NZ_CP080624.1"/>
</dbReference>
<dbReference type="Proteomes" id="UP000253250">
    <property type="component" value="Unassembled WGS sequence"/>
</dbReference>
<dbReference type="InterPro" id="IPR035919">
    <property type="entry name" value="EAL_sf"/>
</dbReference>
<dbReference type="PROSITE" id="PS50883">
    <property type="entry name" value="EAL"/>
    <property type="match status" value="1"/>
</dbReference>
<dbReference type="InterPro" id="IPR043128">
    <property type="entry name" value="Rev_trsase/Diguanyl_cyclase"/>
</dbReference>
<accession>A0A1C2G303</accession>
<dbReference type="EMBL" id="PSYR01000002">
    <property type="protein sequence ID" value="RCN55990.1"/>
    <property type="molecule type" value="Genomic_DNA"/>
</dbReference>
<dbReference type="AlphaFoldDB" id="A0A1C2G303"/>
<dbReference type="Pfam" id="PF00563">
    <property type="entry name" value="EAL"/>
    <property type="match status" value="1"/>
</dbReference>
<evidence type="ECO:0000313" key="1">
    <source>
        <dbReference type="EMBL" id="RCN55990.1"/>
    </source>
</evidence>
<sequence>MSMSNPGDSISVPSRAALQQTVATRMELGKRFGVILCDIDRFKLINYSLGREFADRVLRQMAEVLREVLGADATVGRWGGPEFLCVINETHNVDMLVERLRQRIERLVILSKTSRIHITASFGVASFPEDGGGPADLLNAVEAALYHAKDSGRNRAVRATTVQKRLLGMGAALEAALHEQRVVAAYQPIVDLHSGQVVAEEALARMLLPNGRVLAAEEFIEVSQHLQLTYKIDQSVIRATLERCMASLRDKTPLVHFVNISADLLRHPEVVQDLLGLIGKYCDACQNHGNTHGTLVLELTERELFADSRNVRDLLMAFVNAGLKLALDDFGRGYSSFQYLADLPFSFLKLEGSLVSRIHEPTVRAIIQGIQRIAEELKITTLAEGVETAETAAIIKDLGIDWAQGFLYGRASGQPTLAARQS</sequence>
<dbReference type="GO" id="GO:0071111">
    <property type="term" value="F:cyclic-guanylate-specific phosphodiesterase activity"/>
    <property type="evidence" value="ECO:0007669"/>
    <property type="project" value="InterPro"/>
</dbReference>
<dbReference type="Gene3D" id="3.20.20.450">
    <property type="entry name" value="EAL domain"/>
    <property type="match status" value="1"/>
</dbReference>
<dbReference type="SMART" id="SM00267">
    <property type="entry name" value="GGDEF"/>
    <property type="match status" value="1"/>
</dbReference>
<proteinExistence type="predicted"/>
<protein>
    <submittedName>
        <fullName evidence="1">Bifunctional diguanylate cyclase/phosphodiesterase</fullName>
    </submittedName>
</protein>
<organism evidence="1 2">
    <name type="scientific">Acidiferrobacter thiooxydans</name>
    <dbReference type="NCBI Taxonomy" id="163359"/>
    <lineage>
        <taxon>Bacteria</taxon>
        <taxon>Pseudomonadati</taxon>
        <taxon>Pseudomonadota</taxon>
        <taxon>Gammaproteobacteria</taxon>
        <taxon>Acidiferrobacterales</taxon>
        <taxon>Acidiferrobacteraceae</taxon>
        <taxon>Acidiferrobacter</taxon>
    </lineage>
</organism>
<dbReference type="Pfam" id="PF00990">
    <property type="entry name" value="GGDEF"/>
    <property type="match status" value="1"/>
</dbReference>
<dbReference type="InterPro" id="IPR050706">
    <property type="entry name" value="Cyclic-di-GMP_PDE-like"/>
</dbReference>
<dbReference type="NCBIfam" id="TIGR00254">
    <property type="entry name" value="GGDEF"/>
    <property type="match status" value="1"/>
</dbReference>
<dbReference type="CDD" id="cd01949">
    <property type="entry name" value="GGDEF"/>
    <property type="match status" value="1"/>
</dbReference>
<dbReference type="OrthoDB" id="9812260at2"/>
<dbReference type="PANTHER" id="PTHR33121">
    <property type="entry name" value="CYCLIC DI-GMP PHOSPHODIESTERASE PDEF"/>
    <property type="match status" value="1"/>
</dbReference>
<comment type="caution">
    <text evidence="1">The sequence shown here is derived from an EMBL/GenBank/DDBJ whole genome shotgun (WGS) entry which is preliminary data.</text>
</comment>
<keyword evidence="2" id="KW-1185">Reference proteome</keyword>
<dbReference type="InterPro" id="IPR000160">
    <property type="entry name" value="GGDEF_dom"/>
</dbReference>
<dbReference type="STRING" id="163359.A9R16_09485"/>
<evidence type="ECO:0000313" key="2">
    <source>
        <dbReference type="Proteomes" id="UP000253250"/>
    </source>
</evidence>
<dbReference type="SUPFAM" id="SSF55073">
    <property type="entry name" value="Nucleotide cyclase"/>
    <property type="match status" value="1"/>
</dbReference>